<dbReference type="AlphaFoldDB" id="A0A0M6WIF5"/>
<feature type="transmembrane region" description="Helical" evidence="1">
    <location>
        <begin position="130"/>
        <end position="147"/>
    </location>
</feature>
<evidence type="ECO:0000256" key="1">
    <source>
        <dbReference type="SAM" id="Phobius"/>
    </source>
</evidence>
<accession>A0A0M6WIF5</accession>
<dbReference type="Proteomes" id="UP000049979">
    <property type="component" value="Unassembled WGS sequence"/>
</dbReference>
<keyword evidence="1" id="KW-0472">Membrane</keyword>
<keyword evidence="1" id="KW-1133">Transmembrane helix</keyword>
<evidence type="ECO:0000313" key="2">
    <source>
        <dbReference type="EMBL" id="CRL35803.1"/>
    </source>
</evidence>
<organism evidence="2 3">
    <name type="scientific">Roseburia faecis</name>
    <dbReference type="NCBI Taxonomy" id="301302"/>
    <lineage>
        <taxon>Bacteria</taxon>
        <taxon>Bacillati</taxon>
        <taxon>Bacillota</taxon>
        <taxon>Clostridia</taxon>
        <taxon>Lachnospirales</taxon>
        <taxon>Lachnospiraceae</taxon>
        <taxon>Roseburia</taxon>
    </lineage>
</organism>
<sequence>MASWYISALIEGVLLIWHLSRHCKAQILLGICMLVYVTVHYRSSLYSVFSCGNMGASLIAAYEKVFTVPYLSFPVSFFYIWSGKQLAEKGERFCMEKRVLYLLTFALCCLLYIEWRWIGGVSGSINNDVYVMPPLCCVGLFLIAKDWKL</sequence>
<feature type="transmembrane region" description="Helical" evidence="1">
    <location>
        <begin position="68"/>
        <end position="87"/>
    </location>
</feature>
<proteinExistence type="predicted"/>
<evidence type="ECO:0000313" key="3">
    <source>
        <dbReference type="Proteomes" id="UP000049979"/>
    </source>
</evidence>
<name>A0A0M6WIF5_9FIRM</name>
<keyword evidence="1" id="KW-0812">Transmembrane</keyword>
<protein>
    <submittedName>
        <fullName evidence="2">Uncharacterized protein</fullName>
    </submittedName>
</protein>
<reference evidence="3" key="1">
    <citation type="submission" date="2015-05" db="EMBL/GenBank/DDBJ databases">
        <authorList>
            <consortium name="Pathogen Informatics"/>
        </authorList>
    </citation>
    <scope>NUCLEOTIDE SEQUENCE [LARGE SCALE GENOMIC DNA]</scope>
    <source>
        <strain evidence="3">M72</strain>
    </source>
</reference>
<keyword evidence="3" id="KW-1185">Reference proteome</keyword>
<gene>
    <name evidence="2" type="ORF">M72_24681</name>
</gene>
<feature type="transmembrane region" description="Helical" evidence="1">
    <location>
        <begin position="99"/>
        <end position="118"/>
    </location>
</feature>
<dbReference type="EMBL" id="CVRR01000010">
    <property type="protein sequence ID" value="CRL35803.1"/>
    <property type="molecule type" value="Genomic_DNA"/>
</dbReference>